<keyword evidence="3" id="KW-0732">Signal</keyword>
<dbReference type="STRING" id="2018661.A0A2A2KJP2"/>
<dbReference type="EMBL" id="LIAE01008370">
    <property type="protein sequence ID" value="PAV74266.1"/>
    <property type="molecule type" value="Genomic_DNA"/>
</dbReference>
<dbReference type="InterPro" id="IPR001436">
    <property type="entry name" value="Alpha-crystallin/sHSP_animal"/>
</dbReference>
<dbReference type="Pfam" id="PF00011">
    <property type="entry name" value="HSP20"/>
    <property type="match status" value="1"/>
</dbReference>
<evidence type="ECO:0000256" key="2">
    <source>
        <dbReference type="RuleBase" id="RU003616"/>
    </source>
</evidence>
<dbReference type="InterPro" id="IPR002068">
    <property type="entry name" value="A-crystallin/Hsp20_dom"/>
</dbReference>
<dbReference type="GO" id="GO:0042026">
    <property type="term" value="P:protein refolding"/>
    <property type="evidence" value="ECO:0007669"/>
    <property type="project" value="TreeGrafter"/>
</dbReference>
<evidence type="ECO:0000256" key="1">
    <source>
        <dbReference type="PROSITE-ProRule" id="PRU00285"/>
    </source>
</evidence>
<dbReference type="PROSITE" id="PS01031">
    <property type="entry name" value="SHSP"/>
    <property type="match status" value="1"/>
</dbReference>
<organism evidence="5 6">
    <name type="scientific">Diploscapter pachys</name>
    <dbReference type="NCBI Taxonomy" id="2018661"/>
    <lineage>
        <taxon>Eukaryota</taxon>
        <taxon>Metazoa</taxon>
        <taxon>Ecdysozoa</taxon>
        <taxon>Nematoda</taxon>
        <taxon>Chromadorea</taxon>
        <taxon>Rhabditida</taxon>
        <taxon>Rhabditina</taxon>
        <taxon>Rhabditomorpha</taxon>
        <taxon>Rhabditoidea</taxon>
        <taxon>Rhabditidae</taxon>
        <taxon>Diploscapter</taxon>
    </lineage>
</organism>
<evidence type="ECO:0000259" key="4">
    <source>
        <dbReference type="PROSITE" id="PS01031"/>
    </source>
</evidence>
<dbReference type="Proteomes" id="UP000218231">
    <property type="component" value="Unassembled WGS sequence"/>
</dbReference>
<dbReference type="GO" id="GO:0005634">
    <property type="term" value="C:nucleus"/>
    <property type="evidence" value="ECO:0007669"/>
    <property type="project" value="TreeGrafter"/>
</dbReference>
<reference evidence="5 6" key="1">
    <citation type="journal article" date="2017" name="Curr. Biol.">
        <title>Genome architecture and evolution of a unichromosomal asexual nematode.</title>
        <authorList>
            <person name="Fradin H."/>
            <person name="Zegar C."/>
            <person name="Gutwein M."/>
            <person name="Lucas J."/>
            <person name="Kovtun M."/>
            <person name="Corcoran D."/>
            <person name="Baugh L.R."/>
            <person name="Kiontke K."/>
            <person name="Gunsalus K."/>
            <person name="Fitch D.H."/>
            <person name="Piano F."/>
        </authorList>
    </citation>
    <scope>NUCLEOTIDE SEQUENCE [LARGE SCALE GENOMIC DNA]</scope>
    <source>
        <strain evidence="5">PF1309</strain>
    </source>
</reference>
<feature type="chain" id="PRO_5012019477" description="SHSP domain-containing protein" evidence="3">
    <location>
        <begin position="21"/>
        <end position="437"/>
    </location>
</feature>
<dbReference type="PANTHER" id="PTHR45640:SF35">
    <property type="entry name" value="HEAT SHOCK PROTEIN HSP-12.2"/>
    <property type="match status" value="1"/>
</dbReference>
<dbReference type="CDD" id="cd06526">
    <property type="entry name" value="metazoan_ACD"/>
    <property type="match status" value="1"/>
</dbReference>
<dbReference type="PANTHER" id="PTHR45640">
    <property type="entry name" value="HEAT SHOCK PROTEIN HSP-12.2-RELATED"/>
    <property type="match status" value="1"/>
</dbReference>
<dbReference type="AlphaFoldDB" id="A0A2A2KJP2"/>
<dbReference type="GO" id="GO:0005737">
    <property type="term" value="C:cytoplasm"/>
    <property type="evidence" value="ECO:0007669"/>
    <property type="project" value="TreeGrafter"/>
</dbReference>
<evidence type="ECO:0000313" key="6">
    <source>
        <dbReference type="Proteomes" id="UP000218231"/>
    </source>
</evidence>
<feature type="signal peptide" evidence="3">
    <location>
        <begin position="1"/>
        <end position="20"/>
    </location>
</feature>
<comment type="caution">
    <text evidence="5">The sequence shown here is derived from an EMBL/GenBank/DDBJ whole genome shotgun (WGS) entry which is preliminary data.</text>
</comment>
<name>A0A2A2KJP2_9BILA</name>
<dbReference type="FunFam" id="2.60.40.790:FF:000036">
    <property type="entry name" value="Heat Shock Protein"/>
    <property type="match status" value="1"/>
</dbReference>
<dbReference type="SUPFAM" id="SSF49764">
    <property type="entry name" value="HSP20-like chaperones"/>
    <property type="match status" value="1"/>
</dbReference>
<dbReference type="InterPro" id="IPR008978">
    <property type="entry name" value="HSP20-like_chaperone"/>
</dbReference>
<keyword evidence="6" id="KW-1185">Reference proteome</keyword>
<protein>
    <recommendedName>
        <fullName evidence="4">SHSP domain-containing protein</fullName>
    </recommendedName>
</protein>
<dbReference type="Gene3D" id="2.60.40.790">
    <property type="match status" value="1"/>
</dbReference>
<dbReference type="GO" id="GO:0009408">
    <property type="term" value="P:response to heat"/>
    <property type="evidence" value="ECO:0007669"/>
    <property type="project" value="TreeGrafter"/>
</dbReference>
<proteinExistence type="inferred from homology"/>
<sequence>MMLKFLKLQTISIVLQFSIAQNCFNAPAPAELAPLGVYFKAESSLARFELSQTTPSEQHALLANQTARALLTNDVSTSTCPTLCLYRLLAYEAPSINGGTQSILYVREGIGEFVPVGYQLVNSTPIYCSKLPSFCGANVPFYRYYRLNTTAIHHAYSFNISLTIPPFFVPEGIPLCYMWGSAPRISRQPAAPLSLVSDAQLVDLTLYVNDKEGSFFDTYLTTRTASEVAGKGYRKVRVFGQVLTQLDPECHSLRILRQAIDDQPTGVFKRYDSKLIANHTSEQLNLPYEKYAYDGEQFYCAATHGACGATVPLYKFFNYLKIATYRKMSAIEITHDAAEQWDWPLQHNDGVVKVHNTKERFEVGLDVSFFTPKEIEVKVSGQELLIHCRHELRNDVHGTVAREINRAYRLPDDVDVATVKSHLNTRGVLMITAGKKA</sequence>
<comment type="similarity">
    <text evidence="1 2">Belongs to the small heat shock protein (HSP20) family.</text>
</comment>
<dbReference type="PRINTS" id="PR00299">
    <property type="entry name" value="ACRYSTALLIN"/>
</dbReference>
<dbReference type="GO" id="GO:0051082">
    <property type="term" value="F:unfolded protein binding"/>
    <property type="evidence" value="ECO:0007669"/>
    <property type="project" value="TreeGrafter"/>
</dbReference>
<dbReference type="OrthoDB" id="5866184at2759"/>
<accession>A0A2A2KJP2</accession>
<evidence type="ECO:0000256" key="3">
    <source>
        <dbReference type="SAM" id="SignalP"/>
    </source>
</evidence>
<feature type="domain" description="SHSP" evidence="4">
    <location>
        <begin position="342"/>
        <end position="437"/>
    </location>
</feature>
<evidence type="ECO:0000313" key="5">
    <source>
        <dbReference type="EMBL" id="PAV74266.1"/>
    </source>
</evidence>
<gene>
    <name evidence="5" type="ORF">WR25_24541</name>
</gene>